<keyword evidence="4" id="KW-0233">DNA recombination</keyword>
<dbReference type="RefSeq" id="WP_151677296.1">
    <property type="nucleotide sequence ID" value="NZ_WBWA01000003.1"/>
</dbReference>
<dbReference type="InterPro" id="IPR025166">
    <property type="entry name" value="Integrase_DNA_bind_dom"/>
</dbReference>
<dbReference type="GO" id="GO:0015074">
    <property type="term" value="P:DNA integration"/>
    <property type="evidence" value="ECO:0007669"/>
    <property type="project" value="UniProtKB-KW"/>
</dbReference>
<evidence type="ECO:0000256" key="2">
    <source>
        <dbReference type="ARBA" id="ARBA00022908"/>
    </source>
</evidence>
<dbReference type="SUPFAM" id="SSF56349">
    <property type="entry name" value="DNA breaking-rejoining enzymes"/>
    <property type="match status" value="1"/>
</dbReference>
<evidence type="ECO:0000256" key="1">
    <source>
        <dbReference type="ARBA" id="ARBA00008857"/>
    </source>
</evidence>
<evidence type="ECO:0000256" key="3">
    <source>
        <dbReference type="ARBA" id="ARBA00023125"/>
    </source>
</evidence>
<dbReference type="InterPro" id="IPR010998">
    <property type="entry name" value="Integrase_recombinase_N"/>
</dbReference>
<dbReference type="InterPro" id="IPR002104">
    <property type="entry name" value="Integrase_catalytic"/>
</dbReference>
<dbReference type="EMBL" id="WBWA01000003">
    <property type="protein sequence ID" value="KAB2666513.1"/>
    <property type="molecule type" value="Genomic_DNA"/>
</dbReference>
<reference evidence="7 8" key="1">
    <citation type="submission" date="2019-09" db="EMBL/GenBank/DDBJ databases">
        <title>Taxonomic organization of the family Brucellaceae based on a phylogenomic approach.</title>
        <authorList>
            <person name="Leclercq S."/>
            <person name="Cloeckaert A."/>
            <person name="Zygmunt M.S."/>
        </authorList>
    </citation>
    <scope>NUCLEOTIDE SEQUENCE [LARGE SCALE GENOMIC DNA]</scope>
    <source>
        <strain evidence="7 8">LMG 18957</strain>
    </source>
</reference>
<organism evidence="7 8">
    <name type="scientific">Brucella tritici</name>
    <dbReference type="NCBI Taxonomy" id="94626"/>
    <lineage>
        <taxon>Bacteria</taxon>
        <taxon>Pseudomonadati</taxon>
        <taxon>Pseudomonadota</taxon>
        <taxon>Alphaproteobacteria</taxon>
        <taxon>Hyphomicrobiales</taxon>
        <taxon>Brucellaceae</taxon>
        <taxon>Brucella/Ochrobactrum group</taxon>
        <taxon>Brucella</taxon>
    </lineage>
</organism>
<dbReference type="InterPro" id="IPR013762">
    <property type="entry name" value="Integrase-like_cat_sf"/>
</dbReference>
<protein>
    <submittedName>
        <fullName evidence="7">Site-specific integrase</fullName>
    </submittedName>
</protein>
<name>A0A833FLK0_9HYPH</name>
<dbReference type="InterPro" id="IPR038488">
    <property type="entry name" value="Integrase_DNA-bd_sf"/>
</dbReference>
<evidence type="ECO:0000256" key="5">
    <source>
        <dbReference type="SAM" id="MobiDB-lite"/>
    </source>
</evidence>
<feature type="region of interest" description="Disordered" evidence="5">
    <location>
        <begin position="373"/>
        <end position="395"/>
    </location>
</feature>
<comment type="similarity">
    <text evidence="1">Belongs to the 'phage' integrase family.</text>
</comment>
<gene>
    <name evidence="7" type="ORF">F9K91_04835</name>
</gene>
<feature type="region of interest" description="Disordered" evidence="5">
    <location>
        <begin position="1"/>
        <end position="22"/>
    </location>
</feature>
<feature type="domain" description="Tyr recombinase" evidence="6">
    <location>
        <begin position="190"/>
        <end position="363"/>
    </location>
</feature>
<dbReference type="PROSITE" id="PS51898">
    <property type="entry name" value="TYR_RECOMBINASE"/>
    <property type="match status" value="1"/>
</dbReference>
<sequence>MAEKAPKTGTPGTAWNDPKTPGLRLRHLQSKSVWYLYYRTKQGKQRNEKLADERVLTLTAARERAREILAEVAKGGDPAGEKKALTERPTLADLAKDHYEKHCLVRNKPSWASEVESMYRVHILPFLGAETAVADVTEADVNKLHHHMRKTPRRANTVCAVLSKGMELSEKWGWRPKRSNPVDIDRYKENERSRIPDENEAARLLKALERASEEEPHFVGLVELLLFTGARLGEIKSAKWEWVTPDGLELPDSKTGKKTIPLSDLARHALQNIPRVKGNPYIIVGRRKGRHMVNVTKPWNRLMEAAQIKERLVRHDLRHFFATAGLSSGLNLDQLGELLGHADPRTTKRYAKLMVDSKQQAANTSAKAVQAFMGRQKNKAANENSQNQAKSAGSM</sequence>
<dbReference type="GO" id="GO:0006310">
    <property type="term" value="P:DNA recombination"/>
    <property type="evidence" value="ECO:0007669"/>
    <property type="project" value="UniProtKB-KW"/>
</dbReference>
<evidence type="ECO:0000256" key="4">
    <source>
        <dbReference type="ARBA" id="ARBA00023172"/>
    </source>
</evidence>
<dbReference type="InterPro" id="IPR050808">
    <property type="entry name" value="Phage_Integrase"/>
</dbReference>
<dbReference type="Pfam" id="PF00589">
    <property type="entry name" value="Phage_integrase"/>
    <property type="match status" value="1"/>
</dbReference>
<dbReference type="AlphaFoldDB" id="A0A833FLK0"/>
<accession>A0A833FLK0</accession>
<dbReference type="Proteomes" id="UP000430843">
    <property type="component" value="Unassembled WGS sequence"/>
</dbReference>
<dbReference type="GO" id="GO:0003677">
    <property type="term" value="F:DNA binding"/>
    <property type="evidence" value="ECO:0007669"/>
    <property type="project" value="UniProtKB-KW"/>
</dbReference>
<proteinExistence type="inferred from homology"/>
<dbReference type="CDD" id="cd00796">
    <property type="entry name" value="INT_Rci_Hp1_C"/>
    <property type="match status" value="1"/>
</dbReference>
<evidence type="ECO:0000313" key="7">
    <source>
        <dbReference type="EMBL" id="KAB2666513.1"/>
    </source>
</evidence>
<keyword evidence="2" id="KW-0229">DNA integration</keyword>
<evidence type="ECO:0000313" key="8">
    <source>
        <dbReference type="Proteomes" id="UP000430843"/>
    </source>
</evidence>
<dbReference type="PANTHER" id="PTHR30629">
    <property type="entry name" value="PROPHAGE INTEGRASE"/>
    <property type="match status" value="1"/>
</dbReference>
<dbReference type="InterPro" id="IPR011010">
    <property type="entry name" value="DNA_brk_join_enz"/>
</dbReference>
<dbReference type="Gene3D" id="1.10.150.130">
    <property type="match status" value="1"/>
</dbReference>
<evidence type="ECO:0000259" key="6">
    <source>
        <dbReference type="PROSITE" id="PS51898"/>
    </source>
</evidence>
<comment type="caution">
    <text evidence="7">The sequence shown here is derived from an EMBL/GenBank/DDBJ whole genome shotgun (WGS) entry which is preliminary data.</text>
</comment>
<feature type="compositionally biased region" description="Polar residues" evidence="5">
    <location>
        <begin position="379"/>
        <end position="395"/>
    </location>
</feature>
<dbReference type="Pfam" id="PF13356">
    <property type="entry name" value="Arm-DNA-bind_3"/>
    <property type="match status" value="1"/>
</dbReference>
<keyword evidence="3" id="KW-0238">DNA-binding</keyword>
<dbReference type="Gene3D" id="3.30.160.390">
    <property type="entry name" value="Integrase, DNA-binding domain"/>
    <property type="match status" value="1"/>
</dbReference>
<dbReference type="PANTHER" id="PTHR30629:SF2">
    <property type="entry name" value="PROPHAGE INTEGRASE INTS-RELATED"/>
    <property type="match status" value="1"/>
</dbReference>
<keyword evidence="8" id="KW-1185">Reference proteome</keyword>
<dbReference type="Gene3D" id="1.10.443.10">
    <property type="entry name" value="Intergrase catalytic core"/>
    <property type="match status" value="1"/>
</dbReference>